<feature type="binding site" evidence="7">
    <location>
        <position position="108"/>
    </location>
    <ligand>
        <name>carbamoyl phosphate</name>
        <dbReference type="ChEBI" id="CHEBI:58228"/>
    </ligand>
</feature>
<dbReference type="EMBL" id="NIOJ01000008">
    <property type="protein sequence ID" value="PNU00626.1"/>
    <property type="molecule type" value="Genomic_DNA"/>
</dbReference>
<dbReference type="EC" id="2.1.3.2" evidence="7"/>
<evidence type="ECO:0000256" key="3">
    <source>
        <dbReference type="ARBA" id="ARBA00022679"/>
    </source>
</evidence>
<feature type="domain" description="Aspartate/ornithine carbamoyltransferase Asp/Orn-binding" evidence="8">
    <location>
        <begin position="155"/>
        <end position="302"/>
    </location>
</feature>
<dbReference type="PANTHER" id="PTHR45753">
    <property type="entry name" value="ORNITHINE CARBAMOYLTRANSFERASE, MITOCHONDRIAL"/>
    <property type="match status" value="1"/>
</dbReference>
<feature type="domain" description="Aspartate/ornithine carbamoyltransferase carbamoyl-P binding" evidence="9">
    <location>
        <begin position="6"/>
        <end position="149"/>
    </location>
</feature>
<dbReference type="AlphaFoldDB" id="A0A2K2FPB0"/>
<dbReference type="PANTHER" id="PTHR45753:SF6">
    <property type="entry name" value="ASPARTATE CARBAMOYLTRANSFERASE"/>
    <property type="match status" value="1"/>
</dbReference>
<dbReference type="GO" id="GO:0004070">
    <property type="term" value="F:aspartate carbamoyltransferase activity"/>
    <property type="evidence" value="ECO:0007669"/>
    <property type="project" value="UniProtKB-UniRule"/>
</dbReference>
<dbReference type="InterPro" id="IPR006132">
    <property type="entry name" value="Asp/Orn_carbamoyltranf_P-bd"/>
</dbReference>
<dbReference type="PRINTS" id="PR00100">
    <property type="entry name" value="AOTCASE"/>
</dbReference>
<dbReference type="Pfam" id="PF02729">
    <property type="entry name" value="OTCace_N"/>
    <property type="match status" value="1"/>
</dbReference>
<feature type="binding site" evidence="7">
    <location>
        <position position="139"/>
    </location>
    <ligand>
        <name>carbamoyl phosphate</name>
        <dbReference type="ChEBI" id="CHEBI:58228"/>
    </ligand>
</feature>
<comment type="similarity">
    <text evidence="2 7">Belongs to the aspartate/ornithine carbamoyltransferase superfamily. ATCase family.</text>
</comment>
<dbReference type="InterPro" id="IPR006130">
    <property type="entry name" value="Asp/Orn_carbamoylTrfase"/>
</dbReference>
<dbReference type="InterPro" id="IPR006131">
    <property type="entry name" value="Asp_carbamoyltransf_Asp/Orn-bd"/>
</dbReference>
<evidence type="ECO:0000256" key="6">
    <source>
        <dbReference type="ARBA" id="ARBA00048859"/>
    </source>
</evidence>
<evidence type="ECO:0000256" key="4">
    <source>
        <dbReference type="ARBA" id="ARBA00022975"/>
    </source>
</evidence>
<feature type="binding site" evidence="7">
    <location>
        <position position="86"/>
    </location>
    <ligand>
        <name>L-aspartate</name>
        <dbReference type="ChEBI" id="CHEBI:29991"/>
    </ligand>
</feature>
<dbReference type="PRINTS" id="PR00101">
    <property type="entry name" value="ATCASE"/>
</dbReference>
<evidence type="ECO:0000259" key="8">
    <source>
        <dbReference type="Pfam" id="PF00185"/>
    </source>
</evidence>
<keyword evidence="3 7" id="KW-0808">Transferase</keyword>
<feature type="binding site" evidence="7">
    <location>
        <position position="265"/>
    </location>
    <ligand>
        <name>carbamoyl phosphate</name>
        <dbReference type="ChEBI" id="CHEBI:58228"/>
    </ligand>
</feature>
<evidence type="ECO:0000256" key="5">
    <source>
        <dbReference type="ARBA" id="ARBA00043884"/>
    </source>
</evidence>
<feature type="binding site" evidence="7">
    <location>
        <position position="59"/>
    </location>
    <ligand>
        <name>carbamoyl phosphate</name>
        <dbReference type="ChEBI" id="CHEBI:58228"/>
    </ligand>
</feature>
<dbReference type="PROSITE" id="PS00097">
    <property type="entry name" value="CARBAMOYLTRANSFERASE"/>
    <property type="match status" value="1"/>
</dbReference>
<evidence type="ECO:0000259" key="9">
    <source>
        <dbReference type="Pfam" id="PF02729"/>
    </source>
</evidence>
<protein>
    <recommendedName>
        <fullName evidence="7">Aspartate carbamoyltransferase</fullName>
        <ecNumber evidence="7">2.1.3.2</ecNumber>
    </recommendedName>
    <alternativeName>
        <fullName evidence="7">Aspartate transcarbamylase</fullName>
        <shortName evidence="7">ATCase</shortName>
    </alternativeName>
</protein>
<dbReference type="Pfam" id="PF00185">
    <property type="entry name" value="OTCace"/>
    <property type="match status" value="1"/>
</dbReference>
<dbReference type="GO" id="GO:0044205">
    <property type="term" value="P:'de novo' UMP biosynthetic process"/>
    <property type="evidence" value="ECO:0007669"/>
    <property type="project" value="UniProtKB-UniRule"/>
</dbReference>
<dbReference type="NCBIfam" id="NF002032">
    <property type="entry name" value="PRK00856.1"/>
    <property type="match status" value="1"/>
</dbReference>
<comment type="caution">
    <text evidence="10">The sequence shown here is derived from an EMBL/GenBank/DDBJ whole genome shotgun (WGS) entry which is preliminary data.</text>
</comment>
<feature type="binding site" evidence="7">
    <location>
        <position position="264"/>
    </location>
    <ligand>
        <name>carbamoyl phosphate</name>
        <dbReference type="ChEBI" id="CHEBI:58228"/>
    </ligand>
</feature>
<evidence type="ECO:0000313" key="10">
    <source>
        <dbReference type="EMBL" id="PNU00626.1"/>
    </source>
</evidence>
<dbReference type="FunFam" id="3.40.50.1370:FF:000007">
    <property type="entry name" value="Aspartate carbamoyltransferase"/>
    <property type="match status" value="1"/>
</dbReference>
<dbReference type="OrthoDB" id="9802587at2"/>
<dbReference type="InterPro" id="IPR002082">
    <property type="entry name" value="Asp_carbamoyltransf"/>
</dbReference>
<dbReference type="InterPro" id="IPR036901">
    <property type="entry name" value="Asp/Orn_carbamoylTrfase_sf"/>
</dbReference>
<accession>A0A2K2FPB0</accession>
<evidence type="ECO:0000256" key="2">
    <source>
        <dbReference type="ARBA" id="ARBA00008896"/>
    </source>
</evidence>
<dbReference type="NCBIfam" id="TIGR00670">
    <property type="entry name" value="asp_carb_tr"/>
    <property type="match status" value="1"/>
</dbReference>
<dbReference type="GO" id="GO:0006520">
    <property type="term" value="P:amino acid metabolic process"/>
    <property type="evidence" value="ECO:0007669"/>
    <property type="project" value="InterPro"/>
</dbReference>
<feature type="binding site" evidence="7">
    <location>
        <position position="58"/>
    </location>
    <ligand>
        <name>carbamoyl phosphate</name>
        <dbReference type="ChEBI" id="CHEBI:58228"/>
    </ligand>
</feature>
<organism evidence="10 11">
    <name type="scientific">Clostridium thermosuccinogenes</name>
    <dbReference type="NCBI Taxonomy" id="84032"/>
    <lineage>
        <taxon>Bacteria</taxon>
        <taxon>Bacillati</taxon>
        <taxon>Bacillota</taxon>
        <taxon>Clostridia</taxon>
        <taxon>Eubacteriales</taxon>
        <taxon>Clostridiaceae</taxon>
        <taxon>Clostridium</taxon>
    </lineage>
</organism>
<comment type="subunit">
    <text evidence="7">Heterododecamer (2C3:3R2) of six catalytic PyrB chains organized as two trimers (C3), and six regulatory PyrI chains organized as three dimers (R2).</text>
</comment>
<keyword evidence="11" id="KW-1185">Reference proteome</keyword>
<dbReference type="GO" id="GO:0006207">
    <property type="term" value="P:'de novo' pyrimidine nucleobase biosynthetic process"/>
    <property type="evidence" value="ECO:0007669"/>
    <property type="project" value="InterPro"/>
</dbReference>
<feature type="binding site" evidence="7">
    <location>
        <position position="136"/>
    </location>
    <ligand>
        <name>carbamoyl phosphate</name>
        <dbReference type="ChEBI" id="CHEBI:58228"/>
    </ligand>
</feature>
<evidence type="ECO:0000313" key="11">
    <source>
        <dbReference type="Proteomes" id="UP000236151"/>
    </source>
</evidence>
<evidence type="ECO:0000256" key="1">
    <source>
        <dbReference type="ARBA" id="ARBA00004852"/>
    </source>
</evidence>
<comment type="catalytic activity">
    <reaction evidence="6 7">
        <text>carbamoyl phosphate + L-aspartate = N-carbamoyl-L-aspartate + phosphate + H(+)</text>
        <dbReference type="Rhea" id="RHEA:20013"/>
        <dbReference type="ChEBI" id="CHEBI:15378"/>
        <dbReference type="ChEBI" id="CHEBI:29991"/>
        <dbReference type="ChEBI" id="CHEBI:32814"/>
        <dbReference type="ChEBI" id="CHEBI:43474"/>
        <dbReference type="ChEBI" id="CHEBI:58228"/>
        <dbReference type="EC" id="2.1.3.2"/>
    </reaction>
</comment>
<feature type="binding site" evidence="7">
    <location>
        <position position="169"/>
    </location>
    <ligand>
        <name>L-aspartate</name>
        <dbReference type="ChEBI" id="CHEBI:29991"/>
    </ligand>
</feature>
<feature type="binding site" evidence="7">
    <location>
        <position position="223"/>
    </location>
    <ligand>
        <name>L-aspartate</name>
        <dbReference type="ChEBI" id="CHEBI:29991"/>
    </ligand>
</feature>
<dbReference type="UniPathway" id="UPA00070">
    <property type="reaction ID" value="UER00116"/>
</dbReference>
<comment type="function">
    <text evidence="5 7">Catalyzes the condensation of carbamoyl phosphate and aspartate to form carbamoyl aspartate and inorganic phosphate, the committed step in the de novo pyrimidine nucleotide biosynthesis pathway.</text>
</comment>
<dbReference type="GO" id="GO:0016597">
    <property type="term" value="F:amino acid binding"/>
    <property type="evidence" value="ECO:0007669"/>
    <property type="project" value="InterPro"/>
</dbReference>
<dbReference type="SUPFAM" id="SSF53671">
    <property type="entry name" value="Aspartate/ornithine carbamoyltransferase"/>
    <property type="match status" value="1"/>
</dbReference>
<sequence length="312" mass="34219">MFLESKDLLGLKDLSAEEIMYILDTAKTMKHILTSKNKKAPHLQGKTIVTLFHENSTRTRLSFELASKYLSANTANIAASSSSIAKGETLIDTGRTIDSMGCDVIVMRHPMSGAPHLLARHVKASVINAGDGMNEHPTQALLDMFTIMEKKGTLKGLKVAIIGDIYHSRVARSNIWGMTKLGAEVLVAGPATLLPPGMENMGVKVYNTIQEALIDADVVMGLRIQRERQKSGLFPTLREYSKFFGLDDKRLKFAKDDALVLHPGPVNRGVEFSSGVVDGDQSLINEQVTNGVAVRMALLYLLTRRNSIENIN</sequence>
<dbReference type="KEGG" id="cthd:CDO33_07620"/>
<comment type="pathway">
    <text evidence="1 7">Pyrimidine metabolism; UMP biosynthesis via de novo pathway; (S)-dihydroorotate from bicarbonate: step 2/3.</text>
</comment>
<proteinExistence type="inferred from homology"/>
<keyword evidence="4 7" id="KW-0665">Pyrimidine biosynthesis</keyword>
<evidence type="ECO:0000256" key="7">
    <source>
        <dbReference type="HAMAP-Rule" id="MF_00001"/>
    </source>
</evidence>
<name>A0A2K2FPB0_9CLOT</name>
<dbReference type="Proteomes" id="UP000236151">
    <property type="component" value="Unassembled WGS sequence"/>
</dbReference>
<gene>
    <name evidence="7" type="primary">pyrB</name>
    <name evidence="10" type="ORF">CDQ84_05120</name>
</gene>
<dbReference type="GO" id="GO:0005829">
    <property type="term" value="C:cytosol"/>
    <property type="evidence" value="ECO:0007669"/>
    <property type="project" value="TreeGrafter"/>
</dbReference>
<dbReference type="HAMAP" id="MF_00001">
    <property type="entry name" value="Asp_carb_tr"/>
    <property type="match status" value="1"/>
</dbReference>
<reference evidence="10 11" key="1">
    <citation type="submission" date="2017-06" db="EMBL/GenBank/DDBJ databases">
        <title>Investigating the central metabolism of Clostridium thermosuccinogenes.</title>
        <authorList>
            <person name="Koendjbiharie J.G."/>
            <person name="van Kranenburg R."/>
        </authorList>
    </citation>
    <scope>NUCLEOTIDE SEQUENCE [LARGE SCALE GENOMIC DNA]</scope>
    <source>
        <strain evidence="10 11">DSM 5806</strain>
    </source>
</reference>
<dbReference type="RefSeq" id="WP_103080655.1">
    <property type="nucleotide sequence ID" value="NZ_CP021850.1"/>
</dbReference>
<dbReference type="Gene3D" id="3.40.50.1370">
    <property type="entry name" value="Aspartate/ornithine carbamoyltransferase"/>
    <property type="match status" value="2"/>
</dbReference>